<evidence type="ECO:0000256" key="7">
    <source>
        <dbReference type="ARBA" id="ARBA00019213"/>
    </source>
</evidence>
<evidence type="ECO:0000256" key="41">
    <source>
        <dbReference type="ARBA" id="ARBA00048990"/>
    </source>
</evidence>
<keyword evidence="17" id="KW-0560">Oxidoreductase</keyword>
<evidence type="ECO:0000256" key="28">
    <source>
        <dbReference type="ARBA" id="ARBA00034561"/>
    </source>
</evidence>
<comment type="catalytic activity">
    <reaction evidence="32">
        <text>hexan-3-one + NADPH + O2 + H(+) = propyl propanoate + NADP(+) + H2O</text>
        <dbReference type="Rhea" id="RHEA:54848"/>
        <dbReference type="ChEBI" id="CHEBI:15377"/>
        <dbReference type="ChEBI" id="CHEBI:15378"/>
        <dbReference type="ChEBI" id="CHEBI:15379"/>
        <dbReference type="ChEBI" id="CHEBI:57783"/>
        <dbReference type="ChEBI" id="CHEBI:58349"/>
        <dbReference type="ChEBI" id="CHEBI:89828"/>
        <dbReference type="ChEBI" id="CHEBI:89891"/>
    </reaction>
    <physiologicalReaction direction="left-to-right" evidence="32">
        <dbReference type="Rhea" id="RHEA:54849"/>
    </physiologicalReaction>
</comment>
<keyword evidence="19" id="KW-0443">Lipid metabolism</keyword>
<name>A0A2J6QH40_9HELO</name>
<evidence type="ECO:0000256" key="27">
    <source>
        <dbReference type="ARBA" id="ARBA00034554"/>
    </source>
</evidence>
<dbReference type="FunFam" id="3.50.50.60:FF:000159">
    <property type="entry name" value="Dimethylaniline monooxygenase [N-oxide-forming]"/>
    <property type="match status" value="1"/>
</dbReference>
<keyword evidence="15" id="KW-0521">NADP</keyword>
<evidence type="ECO:0000256" key="20">
    <source>
        <dbReference type="ARBA" id="ARBA00023136"/>
    </source>
</evidence>
<dbReference type="EC" id="1.6.3.1" evidence="5"/>
<evidence type="ECO:0000256" key="1">
    <source>
        <dbReference type="ARBA" id="ARBA00001974"/>
    </source>
</evidence>
<evidence type="ECO:0000256" key="32">
    <source>
        <dbReference type="ARBA" id="ARBA00047426"/>
    </source>
</evidence>
<evidence type="ECO:0000256" key="12">
    <source>
        <dbReference type="ARBA" id="ARBA00022824"/>
    </source>
</evidence>
<evidence type="ECO:0000256" key="42">
    <source>
        <dbReference type="ARBA" id="ARBA00049443"/>
    </source>
</evidence>
<evidence type="ECO:0000256" key="13">
    <source>
        <dbReference type="ARBA" id="ARBA00022827"/>
    </source>
</evidence>
<comment type="catalytic activity">
    <reaction evidence="41">
        <text>heptan-4-one + NADPH + O2 + H(+) = propyl butanoate + NADP(+) + H2O</text>
        <dbReference type="Rhea" id="RHEA:54852"/>
        <dbReference type="ChEBI" id="CHEBI:15377"/>
        <dbReference type="ChEBI" id="CHEBI:15378"/>
        <dbReference type="ChEBI" id="CHEBI:15379"/>
        <dbReference type="ChEBI" id="CHEBI:57783"/>
        <dbReference type="ChEBI" id="CHEBI:58349"/>
        <dbReference type="ChEBI" id="CHEBI:89484"/>
        <dbReference type="ChEBI" id="CHEBI:89719"/>
    </reaction>
    <physiologicalReaction direction="left-to-right" evidence="41">
        <dbReference type="Rhea" id="RHEA:54853"/>
    </physiologicalReaction>
</comment>
<evidence type="ECO:0000313" key="45">
    <source>
        <dbReference type="Proteomes" id="UP000235672"/>
    </source>
</evidence>
<comment type="catalytic activity">
    <reaction evidence="37">
        <text>hypotaurine + NADPH + O2 + H(+) = taurine + NADP(+) + H2O</text>
        <dbReference type="Rhea" id="RHEA:69819"/>
        <dbReference type="ChEBI" id="CHEBI:15377"/>
        <dbReference type="ChEBI" id="CHEBI:15378"/>
        <dbReference type="ChEBI" id="CHEBI:15379"/>
        <dbReference type="ChEBI" id="CHEBI:57783"/>
        <dbReference type="ChEBI" id="CHEBI:57853"/>
        <dbReference type="ChEBI" id="CHEBI:58349"/>
        <dbReference type="ChEBI" id="CHEBI:507393"/>
        <dbReference type="EC" id="1.14.13.8"/>
    </reaction>
    <physiologicalReaction direction="left-to-right" evidence="37">
        <dbReference type="Rhea" id="RHEA:69820"/>
    </physiologicalReaction>
</comment>
<keyword evidence="20" id="KW-0472">Membrane</keyword>
<dbReference type="EC" id="1.14.13.8" evidence="6"/>
<dbReference type="OrthoDB" id="66881at2759"/>
<dbReference type="GO" id="GO:0016174">
    <property type="term" value="F:NAD(P)H oxidase H2O2-forming activity"/>
    <property type="evidence" value="ECO:0007669"/>
    <property type="project" value="UniProtKB-EC"/>
</dbReference>
<comment type="function">
    <text evidence="29">Acts as a Baeyer-Villiger monooxygenase on a broad range of substrates. Catalyzes the insertion of an oxygen atom into a carbon-carbon bond adjacent to a carbonyl, which converts ketones to esters. Active on diverse carbonyl compounds, whereas soft nucleophiles are mostly non- or poorly reactive. In contrast with other forms of FMO it is non- or poorly active on 'classical' substrates such as drugs, pesticides, and dietary components containing soft nucleophilic heteroatoms. Able to oxidize drug molecules bearing a carbonyl group on an aliphatic chain, such as nabumetone and pentoxifylline. Also, in the absence of substrates, shows slow but yet significant NADPH oxidase activity. Acts as a positive modulator of cholesterol biosynthesis as well as glucose homeostasis, promoting metabolic aging via pleiotropic effects.</text>
</comment>
<dbReference type="InterPro" id="IPR000960">
    <property type="entry name" value="Flavin_mOase"/>
</dbReference>
<comment type="catalytic activity">
    <reaction evidence="31">
        <text>hypotaurine + NADH + O2 + H(+) = taurine + NAD(+) + H2O</text>
        <dbReference type="Rhea" id="RHEA:74111"/>
        <dbReference type="ChEBI" id="CHEBI:15377"/>
        <dbReference type="ChEBI" id="CHEBI:15378"/>
        <dbReference type="ChEBI" id="CHEBI:15379"/>
        <dbReference type="ChEBI" id="CHEBI:57540"/>
        <dbReference type="ChEBI" id="CHEBI:57853"/>
        <dbReference type="ChEBI" id="CHEBI:57945"/>
        <dbReference type="ChEBI" id="CHEBI:507393"/>
        <dbReference type="EC" id="1.14.13.8"/>
    </reaction>
    <physiologicalReaction direction="left-to-right" evidence="31">
        <dbReference type="Rhea" id="RHEA:74112"/>
    </physiologicalReaction>
</comment>
<dbReference type="InterPro" id="IPR036188">
    <property type="entry name" value="FAD/NAD-bd_sf"/>
</dbReference>
<evidence type="ECO:0000256" key="24">
    <source>
        <dbReference type="ARBA" id="ARBA00033301"/>
    </source>
</evidence>
<comment type="catalytic activity">
    <reaction evidence="33">
        <text>heptan-2-one + NADPH + O2 + H(+) = pentyl acetate + NADP(+) + H2O</text>
        <dbReference type="Rhea" id="RHEA:54836"/>
        <dbReference type="ChEBI" id="CHEBI:5672"/>
        <dbReference type="ChEBI" id="CHEBI:15377"/>
        <dbReference type="ChEBI" id="CHEBI:15378"/>
        <dbReference type="ChEBI" id="CHEBI:15379"/>
        <dbReference type="ChEBI" id="CHEBI:57783"/>
        <dbReference type="ChEBI" id="CHEBI:58349"/>
        <dbReference type="ChEBI" id="CHEBI:87362"/>
    </reaction>
    <physiologicalReaction direction="left-to-right" evidence="33">
        <dbReference type="Rhea" id="RHEA:54837"/>
    </physiologicalReaction>
</comment>
<accession>A0A2J6QH40</accession>
<dbReference type="EC" id="1.14.13.148" evidence="25"/>
<comment type="similarity">
    <text evidence="4">Belongs to the FMO family.</text>
</comment>
<organism evidence="44 45">
    <name type="scientific">Hyaloscypha hepaticicola</name>
    <dbReference type="NCBI Taxonomy" id="2082293"/>
    <lineage>
        <taxon>Eukaryota</taxon>
        <taxon>Fungi</taxon>
        <taxon>Dikarya</taxon>
        <taxon>Ascomycota</taxon>
        <taxon>Pezizomycotina</taxon>
        <taxon>Leotiomycetes</taxon>
        <taxon>Helotiales</taxon>
        <taxon>Hyaloscyphaceae</taxon>
        <taxon>Hyaloscypha</taxon>
    </lineage>
</organism>
<evidence type="ECO:0000256" key="30">
    <source>
        <dbReference type="ARBA" id="ARBA00045957"/>
    </source>
</evidence>
<dbReference type="PIRSF" id="PIRSF000332">
    <property type="entry name" value="FMO"/>
    <property type="match status" value="1"/>
</dbReference>
<comment type="catalytic activity">
    <reaction evidence="36">
        <text>hexan-3-one + NADPH + O2 + H(+) = ethyl butanoate + NADP(+) + H2O</text>
        <dbReference type="Rhea" id="RHEA:54844"/>
        <dbReference type="ChEBI" id="CHEBI:15377"/>
        <dbReference type="ChEBI" id="CHEBI:15378"/>
        <dbReference type="ChEBI" id="CHEBI:15379"/>
        <dbReference type="ChEBI" id="CHEBI:57783"/>
        <dbReference type="ChEBI" id="CHEBI:58349"/>
        <dbReference type="ChEBI" id="CHEBI:88764"/>
        <dbReference type="ChEBI" id="CHEBI:89891"/>
    </reaction>
    <physiologicalReaction direction="left-to-right" evidence="36">
        <dbReference type="Rhea" id="RHEA:54845"/>
    </physiologicalReaction>
</comment>
<evidence type="ECO:0000256" key="14">
    <source>
        <dbReference type="ARBA" id="ARBA00022848"/>
    </source>
</evidence>
<evidence type="ECO:0000256" key="16">
    <source>
        <dbReference type="ARBA" id="ARBA00022989"/>
    </source>
</evidence>
<keyword evidence="13" id="KW-0274">FAD</keyword>
<keyword evidence="10" id="KW-0285">Flavoprotein</keyword>
<evidence type="ECO:0000256" key="23">
    <source>
        <dbReference type="ARBA" id="ARBA00033213"/>
    </source>
</evidence>
<evidence type="ECO:0000256" key="38">
    <source>
        <dbReference type="ARBA" id="ARBA00048088"/>
    </source>
</evidence>
<evidence type="ECO:0000256" key="17">
    <source>
        <dbReference type="ARBA" id="ARBA00023002"/>
    </source>
</evidence>
<comment type="catalytic activity">
    <reaction evidence="39">
        <text>octan-3-one + NADPH + O2 + H(+) = ethyl hexanoate + NADP(+) + H2O</text>
        <dbReference type="Rhea" id="RHEA:54856"/>
        <dbReference type="ChEBI" id="CHEBI:15377"/>
        <dbReference type="ChEBI" id="CHEBI:15378"/>
        <dbReference type="ChEBI" id="CHEBI:15379"/>
        <dbReference type="ChEBI" id="CHEBI:57783"/>
        <dbReference type="ChEBI" id="CHEBI:58349"/>
        <dbReference type="ChEBI" id="CHEBI:80946"/>
        <dbReference type="ChEBI" id="CHEBI:86055"/>
    </reaction>
    <physiologicalReaction direction="left-to-right" evidence="39">
        <dbReference type="Rhea" id="RHEA:54857"/>
    </physiologicalReaction>
</comment>
<dbReference type="InterPro" id="IPR020946">
    <property type="entry name" value="Flavin_mOase-like"/>
</dbReference>
<dbReference type="AlphaFoldDB" id="A0A2J6QH40"/>
<comment type="subcellular location">
    <subcellularLocation>
        <location evidence="2">Endoplasmic reticulum membrane</location>
        <topology evidence="2">Single-pass membrane protein</topology>
    </subcellularLocation>
    <subcellularLocation>
        <location evidence="3">Microsome membrane</location>
    </subcellularLocation>
</comment>
<comment type="catalytic activity">
    <reaction evidence="40">
        <text>(2E)-geranial + NADPH + O2 + H(+) = (1E)-2,6-dimethylhepta-1,5-dien-1-yl formate + NADP(+) + H2O</text>
        <dbReference type="Rhea" id="RHEA:54860"/>
        <dbReference type="ChEBI" id="CHEBI:15377"/>
        <dbReference type="ChEBI" id="CHEBI:15378"/>
        <dbReference type="ChEBI" id="CHEBI:15379"/>
        <dbReference type="ChEBI" id="CHEBI:16980"/>
        <dbReference type="ChEBI" id="CHEBI:57783"/>
        <dbReference type="ChEBI" id="CHEBI:58349"/>
        <dbReference type="ChEBI" id="CHEBI:138375"/>
    </reaction>
    <physiologicalReaction direction="left-to-right" evidence="40">
        <dbReference type="Rhea" id="RHEA:54861"/>
    </physiologicalReaction>
</comment>
<comment type="catalytic activity">
    <reaction evidence="34">
        <text>sulcatone + NADPH + O2 + H(+) = 4-methylpent-3-en-1-yl acetate + NADP(+) + H2O</text>
        <dbReference type="Rhea" id="RHEA:54864"/>
        <dbReference type="ChEBI" id="CHEBI:15377"/>
        <dbReference type="ChEBI" id="CHEBI:15378"/>
        <dbReference type="ChEBI" id="CHEBI:15379"/>
        <dbReference type="ChEBI" id="CHEBI:16310"/>
        <dbReference type="ChEBI" id="CHEBI:57783"/>
        <dbReference type="ChEBI" id="CHEBI:58349"/>
        <dbReference type="ChEBI" id="CHEBI:138373"/>
    </reaction>
    <physiologicalReaction direction="left-to-right" evidence="34">
        <dbReference type="Rhea" id="RHEA:54865"/>
    </physiologicalReaction>
</comment>
<dbReference type="PANTHER" id="PTHR23023">
    <property type="entry name" value="DIMETHYLANILINE MONOOXYGENASE"/>
    <property type="match status" value="1"/>
</dbReference>
<keyword evidence="18" id="KW-0503">Monooxygenase</keyword>
<dbReference type="STRING" id="1745343.A0A2J6QH40"/>
<evidence type="ECO:0000256" key="39">
    <source>
        <dbReference type="ARBA" id="ARBA00048459"/>
    </source>
</evidence>
<gene>
    <name evidence="44" type="ORF">NA56DRAFT_619741</name>
</gene>
<evidence type="ECO:0000256" key="19">
    <source>
        <dbReference type="ARBA" id="ARBA00023098"/>
    </source>
</evidence>
<dbReference type="GO" id="GO:0050661">
    <property type="term" value="F:NADP binding"/>
    <property type="evidence" value="ECO:0007669"/>
    <property type="project" value="InterPro"/>
</dbReference>
<evidence type="ECO:0000256" key="5">
    <source>
        <dbReference type="ARBA" id="ARBA00012698"/>
    </source>
</evidence>
<evidence type="ECO:0000256" key="9">
    <source>
        <dbReference type="ARBA" id="ARBA00022553"/>
    </source>
</evidence>
<evidence type="ECO:0000256" key="37">
    <source>
        <dbReference type="ARBA" id="ARBA00048041"/>
    </source>
</evidence>
<dbReference type="GO" id="GO:0034899">
    <property type="term" value="F:trimethylamine monooxygenase activity"/>
    <property type="evidence" value="ECO:0007669"/>
    <property type="project" value="UniProtKB-EC"/>
</dbReference>
<dbReference type="InterPro" id="IPR050346">
    <property type="entry name" value="FMO-like"/>
</dbReference>
<evidence type="ECO:0000256" key="29">
    <source>
        <dbReference type="ARBA" id="ARBA00045722"/>
    </source>
</evidence>
<evidence type="ECO:0000256" key="4">
    <source>
        <dbReference type="ARBA" id="ARBA00009183"/>
    </source>
</evidence>
<evidence type="ECO:0000256" key="8">
    <source>
        <dbReference type="ARBA" id="ARBA00022481"/>
    </source>
</evidence>
<evidence type="ECO:0000256" key="43">
    <source>
        <dbReference type="ARBA" id="ARBA00049475"/>
    </source>
</evidence>
<keyword evidence="11" id="KW-0812">Transmembrane</keyword>
<dbReference type="SUPFAM" id="SSF51905">
    <property type="entry name" value="FAD/NAD(P)-binding domain"/>
    <property type="match status" value="2"/>
</dbReference>
<evidence type="ECO:0000256" key="21">
    <source>
        <dbReference type="ARBA" id="ARBA00029725"/>
    </source>
</evidence>
<comment type="catalytic activity">
    <reaction evidence="43">
        <text>octan-3-one + NADPH + O2 + H(+) = pentyl propanoate + NADP(+) + H2O</text>
        <dbReference type="Rhea" id="RHEA:54840"/>
        <dbReference type="ChEBI" id="CHEBI:15377"/>
        <dbReference type="ChEBI" id="CHEBI:15378"/>
        <dbReference type="ChEBI" id="CHEBI:15379"/>
        <dbReference type="ChEBI" id="CHEBI:57783"/>
        <dbReference type="ChEBI" id="CHEBI:58349"/>
        <dbReference type="ChEBI" id="CHEBI:80946"/>
        <dbReference type="ChEBI" id="CHEBI:87373"/>
    </reaction>
    <physiologicalReaction direction="left-to-right" evidence="43">
        <dbReference type="Rhea" id="RHEA:54841"/>
    </physiologicalReaction>
</comment>
<evidence type="ECO:0000256" key="31">
    <source>
        <dbReference type="ARBA" id="ARBA00047338"/>
    </source>
</evidence>
<comment type="catalytic activity">
    <reaction evidence="38">
        <text>trimethylamine + NADPH + O2 = trimethylamine N-oxide + NADP(+) + H2O</text>
        <dbReference type="Rhea" id="RHEA:31979"/>
        <dbReference type="ChEBI" id="CHEBI:15377"/>
        <dbReference type="ChEBI" id="CHEBI:15379"/>
        <dbReference type="ChEBI" id="CHEBI:15724"/>
        <dbReference type="ChEBI" id="CHEBI:57783"/>
        <dbReference type="ChEBI" id="CHEBI:58349"/>
        <dbReference type="ChEBI" id="CHEBI:58389"/>
        <dbReference type="EC" id="1.14.13.148"/>
    </reaction>
    <physiologicalReaction direction="left-to-right" evidence="38">
        <dbReference type="Rhea" id="RHEA:31980"/>
    </physiologicalReaction>
</comment>
<dbReference type="GO" id="GO:0006629">
    <property type="term" value="P:lipid metabolic process"/>
    <property type="evidence" value="ECO:0007669"/>
    <property type="project" value="UniProtKB-KW"/>
</dbReference>
<evidence type="ECO:0000256" key="26">
    <source>
        <dbReference type="ARBA" id="ARBA00034536"/>
    </source>
</evidence>
<comment type="function">
    <text evidence="30">Broad spectrum monooxygenase that catalyzes the oxygenation of a wide variety of nitrogen- and sulfur-containing compounds including xenobiotics. Catalyzes the S-oxygenation of hypotaurine to produce taurine, an organic osmolyte involved in cell volume regulation as well as a variety of cytoprotective and developmental processes. In vitro, catalyzes the N-oxygenation of trimethylamine (TMA) to produce trimethylamine N-oxide (TMAO) and could therefore participate to the detoxification of this compound that is generated by the action of gut microbiota from dietary precursors such as choline, choline containing compounds, betaine or L-carnitine.</text>
</comment>
<dbReference type="Proteomes" id="UP000235672">
    <property type="component" value="Unassembled WGS sequence"/>
</dbReference>
<evidence type="ECO:0000313" key="44">
    <source>
        <dbReference type="EMBL" id="PMD25593.1"/>
    </source>
</evidence>
<proteinExistence type="inferred from homology"/>
<comment type="catalytic activity">
    <reaction evidence="35">
        <text>NADPH + O2 + H(+) = H2O2 + NADP(+)</text>
        <dbReference type="Rhea" id="RHEA:11260"/>
        <dbReference type="ChEBI" id="CHEBI:15378"/>
        <dbReference type="ChEBI" id="CHEBI:15379"/>
        <dbReference type="ChEBI" id="CHEBI:16240"/>
        <dbReference type="ChEBI" id="CHEBI:57783"/>
        <dbReference type="ChEBI" id="CHEBI:58349"/>
        <dbReference type="EC" id="1.6.3.1"/>
    </reaction>
    <physiologicalReaction direction="left-to-right" evidence="35">
        <dbReference type="Rhea" id="RHEA:11261"/>
    </physiologicalReaction>
</comment>
<evidence type="ECO:0000256" key="35">
    <source>
        <dbReference type="ARBA" id="ARBA00047864"/>
    </source>
</evidence>
<dbReference type="EMBL" id="KZ613470">
    <property type="protein sequence ID" value="PMD25593.1"/>
    <property type="molecule type" value="Genomic_DNA"/>
</dbReference>
<evidence type="ECO:0000256" key="6">
    <source>
        <dbReference type="ARBA" id="ARBA00012850"/>
    </source>
</evidence>
<sequence>MTLKVLVVGGGMSGLTTLKECLAAGFKATIFEAQDHIGGQWQYTDPDPVTGEVHSSIYQGTIFNSCRDTSSFSDFPMDPARYSVYTTHKQYVRYLHEYATFFDLLSHIRFGTKVMKCDQLEGGKWEVTYSEKEGIETETYDALFACTGHNATPIVPQFEGMKEFKGQFIHSHVYRTPGAFEGKKAAVIGIGSSAVDISTELAPQAKELHVITRNGGWIIPRFIFGKPVEAWDSRFAATVLPKSISLWAQTKLLNLVMGKLPPELKPKHGILEANPTVRGDFLEQIQVGRMTPHRAGVEKFTQNGLLLTNGTALEVDVVIACTGYLIEFPYLPEDSYRAKKSLFIDSPNSVNLYELVVPPNYQNLFFIGIAELPGPLPPISEIQARWAVGILSKKFSLPTPSQMTASIEQFQRNLAKHFVHSDRHTVSVDFLPYADRLLCPLHANPSFSRLVRKLFTSNPIRAFNVLWAVYMDISSSGQFRLFGEGAERDVAVASILRIAGGRGELSAEERKALSGMRRGGEGGE</sequence>
<keyword evidence="12" id="KW-0256">Endoplasmic reticulum</keyword>
<dbReference type="Gene3D" id="3.50.50.60">
    <property type="entry name" value="FAD/NAD(P)-binding domain"/>
    <property type="match status" value="1"/>
</dbReference>
<evidence type="ECO:0000256" key="22">
    <source>
        <dbReference type="ARBA" id="ARBA00029728"/>
    </source>
</evidence>
<evidence type="ECO:0000256" key="36">
    <source>
        <dbReference type="ARBA" id="ARBA00047977"/>
    </source>
</evidence>
<evidence type="ECO:0000256" key="40">
    <source>
        <dbReference type="ARBA" id="ARBA00048989"/>
    </source>
</evidence>
<evidence type="ECO:0000256" key="34">
    <source>
        <dbReference type="ARBA" id="ARBA00047855"/>
    </source>
</evidence>
<evidence type="ECO:0000256" key="15">
    <source>
        <dbReference type="ARBA" id="ARBA00022857"/>
    </source>
</evidence>
<keyword evidence="8" id="KW-0488">Methylation</keyword>
<keyword evidence="9" id="KW-0597">Phosphoprotein</keyword>
<evidence type="ECO:0000256" key="25">
    <source>
        <dbReference type="ARBA" id="ARBA00034528"/>
    </source>
</evidence>
<comment type="catalytic activity">
    <reaction evidence="42">
        <text>N,N-dimethylaniline + NADPH + O2 + H(+) = N,N-dimethylaniline N-oxide + NADP(+) + H2O</text>
        <dbReference type="Rhea" id="RHEA:24468"/>
        <dbReference type="ChEBI" id="CHEBI:15377"/>
        <dbReference type="ChEBI" id="CHEBI:15378"/>
        <dbReference type="ChEBI" id="CHEBI:15379"/>
        <dbReference type="ChEBI" id="CHEBI:16269"/>
        <dbReference type="ChEBI" id="CHEBI:17735"/>
        <dbReference type="ChEBI" id="CHEBI:57783"/>
        <dbReference type="ChEBI" id="CHEBI:58349"/>
        <dbReference type="EC" id="1.14.13.8"/>
    </reaction>
    <physiologicalReaction direction="left-to-right" evidence="42">
        <dbReference type="Rhea" id="RHEA:24469"/>
    </physiologicalReaction>
</comment>
<dbReference type="PRINTS" id="PR00370">
    <property type="entry name" value="FMOXYGENASE"/>
</dbReference>
<dbReference type="GO" id="GO:0004499">
    <property type="term" value="F:N,N-dimethylaniline monooxygenase activity"/>
    <property type="evidence" value="ECO:0007669"/>
    <property type="project" value="InterPro"/>
</dbReference>
<reference evidence="44 45" key="1">
    <citation type="submission" date="2016-05" db="EMBL/GenBank/DDBJ databases">
        <title>A degradative enzymes factory behind the ericoid mycorrhizal symbiosis.</title>
        <authorList>
            <consortium name="DOE Joint Genome Institute"/>
            <person name="Martino E."/>
            <person name="Morin E."/>
            <person name="Grelet G."/>
            <person name="Kuo A."/>
            <person name="Kohler A."/>
            <person name="Daghino S."/>
            <person name="Barry K."/>
            <person name="Choi C."/>
            <person name="Cichocki N."/>
            <person name="Clum A."/>
            <person name="Copeland A."/>
            <person name="Hainaut M."/>
            <person name="Haridas S."/>
            <person name="Labutti K."/>
            <person name="Lindquist E."/>
            <person name="Lipzen A."/>
            <person name="Khouja H.-R."/>
            <person name="Murat C."/>
            <person name="Ohm R."/>
            <person name="Olson A."/>
            <person name="Spatafora J."/>
            <person name="Veneault-Fourrey C."/>
            <person name="Henrissat B."/>
            <person name="Grigoriev I."/>
            <person name="Martin F."/>
            <person name="Perotto S."/>
        </authorList>
    </citation>
    <scope>NUCLEOTIDE SEQUENCE [LARGE SCALE GENOMIC DNA]</scope>
    <source>
        <strain evidence="44 45">UAMH 7357</strain>
    </source>
</reference>
<evidence type="ECO:0000256" key="18">
    <source>
        <dbReference type="ARBA" id="ARBA00023033"/>
    </source>
</evidence>
<evidence type="ECO:0000256" key="33">
    <source>
        <dbReference type="ARBA" id="ARBA00047574"/>
    </source>
</evidence>
<keyword evidence="45" id="KW-1185">Reference proteome</keyword>
<dbReference type="GO" id="GO:0050660">
    <property type="term" value="F:flavin adenine dinucleotide binding"/>
    <property type="evidence" value="ECO:0007669"/>
    <property type="project" value="InterPro"/>
</dbReference>
<dbReference type="InterPro" id="IPR002257">
    <property type="entry name" value="Flavin_mOase_5"/>
</dbReference>
<protein>
    <recommendedName>
        <fullName evidence="26">Flavin-containing monooxygenase 1</fullName>
        <ecNumber evidence="25">1.14.13.148</ecNumber>
        <ecNumber evidence="6">1.14.13.8</ecNumber>
        <ecNumber evidence="5">1.6.3.1</ecNumber>
    </recommendedName>
    <alternativeName>
        <fullName evidence="28">Dimethylaniline monooxygenase [N-oxide-forming] 1</fullName>
    </alternativeName>
    <alternativeName>
        <fullName evidence="24">Dimethylaniline monooxygenase [N-oxide-forming] 5</fullName>
    </alternativeName>
    <alternativeName>
        <fullName evidence="21">Dimethylaniline oxidase 1</fullName>
    </alternativeName>
    <alternativeName>
        <fullName evidence="22">Dimethylaniline oxidase 5</fullName>
    </alternativeName>
    <alternativeName>
        <fullName evidence="7">Flavin-containing monooxygenase 5</fullName>
    </alternativeName>
    <alternativeName>
        <fullName evidence="23">NADPH oxidase</fullName>
    </alternativeName>
    <alternativeName>
        <fullName evidence="27">Trimethylamine monooxygenase</fullName>
    </alternativeName>
</protein>
<keyword evidence="16" id="KW-1133">Transmembrane helix</keyword>
<comment type="cofactor">
    <cofactor evidence="1">
        <name>FAD</name>
        <dbReference type="ChEBI" id="CHEBI:57692"/>
    </cofactor>
</comment>
<dbReference type="PRINTS" id="PR01125">
    <property type="entry name" value="FMOXYGENASE5"/>
</dbReference>
<evidence type="ECO:0000256" key="11">
    <source>
        <dbReference type="ARBA" id="ARBA00022692"/>
    </source>
</evidence>
<evidence type="ECO:0000256" key="3">
    <source>
        <dbReference type="ARBA" id="ARBA00004524"/>
    </source>
</evidence>
<evidence type="ECO:0000256" key="2">
    <source>
        <dbReference type="ARBA" id="ARBA00004389"/>
    </source>
</evidence>
<dbReference type="Pfam" id="PF00743">
    <property type="entry name" value="FMO-like"/>
    <property type="match status" value="1"/>
</dbReference>
<evidence type="ECO:0000256" key="10">
    <source>
        <dbReference type="ARBA" id="ARBA00022630"/>
    </source>
</evidence>
<dbReference type="GO" id="GO:0005789">
    <property type="term" value="C:endoplasmic reticulum membrane"/>
    <property type="evidence" value="ECO:0007669"/>
    <property type="project" value="UniProtKB-SubCell"/>
</dbReference>
<keyword evidence="14" id="KW-0492">Microsome</keyword>